<gene>
    <name evidence="3" type="ORF">FRACYDRAFT_232901</name>
</gene>
<dbReference type="EMBL" id="KV784353">
    <property type="protein sequence ID" value="OEU22742.1"/>
    <property type="molecule type" value="Genomic_DNA"/>
</dbReference>
<dbReference type="OrthoDB" id="38337at2759"/>
<protein>
    <submittedName>
        <fullName evidence="3">Uncharacterized protein</fullName>
    </submittedName>
</protein>
<dbReference type="AlphaFoldDB" id="A0A1E7FX52"/>
<keyword evidence="2" id="KW-1133">Transmembrane helix</keyword>
<feature type="region of interest" description="Disordered" evidence="1">
    <location>
        <begin position="1"/>
        <end position="46"/>
    </location>
</feature>
<keyword evidence="4" id="KW-1185">Reference proteome</keyword>
<name>A0A1E7FX52_9STRA</name>
<feature type="transmembrane region" description="Helical" evidence="2">
    <location>
        <begin position="100"/>
        <end position="122"/>
    </location>
</feature>
<keyword evidence="2" id="KW-0472">Membrane</keyword>
<evidence type="ECO:0000313" key="3">
    <source>
        <dbReference type="EMBL" id="OEU22742.1"/>
    </source>
</evidence>
<sequence length="570" mass="65182">MDSSPAISRRQRLEQPNPTVSSIDALPKSPLLQGRPSLSSSSSYSNRSSHNIIINNNNNNNNNNPPRSIILSVVTEITSRFPLLKKVKEQMLRIPPRVRWIFVFFWFAWKVVLLSTILVLFLTRQRQQVEQPTSSSNLSQALNYTTINNNNINDNNNKVNATKVLYIVTSLSEINDGRRMTIESQDRFLYGLLPVMINSVESMVENLSLNLDVDVFLVCGYPLKLEREEMIRDRLPYGVGFQFWDDAIPLAYIGSNTTGSLIDYKRALARQHRFVIRDKFDFYDMFVAFEDDMLVHGHAVHHYRQLSVEIERLRIHAPEILPKKLSDKNKNFFVPMTKRQLERVVPGFMRVEVIVNETDRPAQKDVDPIPIDHEFSHSMGGHRDVDPSICCHIHMEPNEGTVNIPETPPANDLVIWETSIKAFSLRQVAPKSDILDWIVLMLGPGKLIDKDQTVGGFWSGHNGAFKKEKKPSGGDPRLFAQQGGWIATKEQLIRMNNKLCRRSVLPPFTNMGNYKMGTPDPHDDFGPHNVEFWVGRVRMVRANNLFGQLNHVRKTAEHEKASMQSMEASM</sequence>
<accession>A0A1E7FX52</accession>
<keyword evidence="2" id="KW-0812">Transmembrane</keyword>
<dbReference type="Proteomes" id="UP000095751">
    <property type="component" value="Unassembled WGS sequence"/>
</dbReference>
<organism evidence="3 4">
    <name type="scientific">Fragilariopsis cylindrus CCMP1102</name>
    <dbReference type="NCBI Taxonomy" id="635003"/>
    <lineage>
        <taxon>Eukaryota</taxon>
        <taxon>Sar</taxon>
        <taxon>Stramenopiles</taxon>
        <taxon>Ochrophyta</taxon>
        <taxon>Bacillariophyta</taxon>
        <taxon>Bacillariophyceae</taxon>
        <taxon>Bacillariophycidae</taxon>
        <taxon>Bacillariales</taxon>
        <taxon>Bacillariaceae</taxon>
        <taxon>Fragilariopsis</taxon>
    </lineage>
</organism>
<dbReference type="InParanoid" id="A0A1E7FX52"/>
<dbReference type="KEGG" id="fcy:FRACYDRAFT_232901"/>
<proteinExistence type="predicted"/>
<evidence type="ECO:0000256" key="2">
    <source>
        <dbReference type="SAM" id="Phobius"/>
    </source>
</evidence>
<feature type="compositionally biased region" description="Low complexity" evidence="1">
    <location>
        <begin position="29"/>
        <end position="46"/>
    </location>
</feature>
<reference evidence="3 4" key="1">
    <citation type="submission" date="2016-09" db="EMBL/GenBank/DDBJ databases">
        <title>Extensive genetic diversity and differential bi-allelic expression allows diatom success in the polar Southern Ocean.</title>
        <authorList>
            <consortium name="DOE Joint Genome Institute"/>
            <person name="Mock T."/>
            <person name="Otillar R.P."/>
            <person name="Strauss J."/>
            <person name="Dupont C."/>
            <person name="Frickenhaus S."/>
            <person name="Maumus F."/>
            <person name="Mcmullan M."/>
            <person name="Sanges R."/>
            <person name="Schmutz J."/>
            <person name="Toseland A."/>
            <person name="Valas R."/>
            <person name="Veluchamy A."/>
            <person name="Ward B.J."/>
            <person name="Allen A."/>
            <person name="Barry K."/>
            <person name="Falciatore A."/>
            <person name="Ferrante M."/>
            <person name="Fortunato A.E."/>
            <person name="Gloeckner G."/>
            <person name="Gruber A."/>
            <person name="Hipkin R."/>
            <person name="Janech M."/>
            <person name="Kroth P."/>
            <person name="Leese F."/>
            <person name="Lindquist E."/>
            <person name="Lyon B.R."/>
            <person name="Martin J."/>
            <person name="Mayer C."/>
            <person name="Parker M."/>
            <person name="Quesneville H."/>
            <person name="Raymond J."/>
            <person name="Uhlig C."/>
            <person name="Valentin K.U."/>
            <person name="Worden A.Z."/>
            <person name="Armbrust E.V."/>
            <person name="Bowler C."/>
            <person name="Green B."/>
            <person name="Moulton V."/>
            <person name="Van Oosterhout C."/>
            <person name="Grigoriev I."/>
        </authorList>
    </citation>
    <scope>NUCLEOTIDE SEQUENCE [LARGE SCALE GENOMIC DNA]</scope>
    <source>
        <strain evidence="3 4">CCMP1102</strain>
    </source>
</reference>
<evidence type="ECO:0000256" key="1">
    <source>
        <dbReference type="SAM" id="MobiDB-lite"/>
    </source>
</evidence>
<evidence type="ECO:0000313" key="4">
    <source>
        <dbReference type="Proteomes" id="UP000095751"/>
    </source>
</evidence>